<name>A0A1L3GSK9_9BACT</name>
<dbReference type="AlphaFoldDB" id="A0A1L3GSK9"/>
<dbReference type="STRING" id="1842532.A7E78_12940"/>
<dbReference type="GO" id="GO:0003677">
    <property type="term" value="F:DNA binding"/>
    <property type="evidence" value="ECO:0007669"/>
    <property type="project" value="InterPro"/>
</dbReference>
<dbReference type="InterPro" id="IPR010982">
    <property type="entry name" value="Lambda_DNA-bd_dom_sf"/>
</dbReference>
<dbReference type="OrthoDB" id="1121642at2"/>
<reference evidence="1 2" key="1">
    <citation type="journal article" date="2017" name="Genome Announc.">
        <title>Complete Genome Sequences of Two Acetylene-Fermenting Pelobacter acetylenicus Strains.</title>
        <authorList>
            <person name="Sutton J.M."/>
            <person name="Baesman S.M."/>
            <person name="Fierst J.L."/>
            <person name="Poret-Peterson A.T."/>
            <person name="Oremland R.S."/>
            <person name="Dunlap D.S."/>
            <person name="Akob D.M."/>
        </authorList>
    </citation>
    <scope>NUCLEOTIDE SEQUENCE [LARGE SCALE GENOMIC DNA]</scope>
    <source>
        <strain evidence="1 2">SFB93</strain>
    </source>
</reference>
<dbReference type="KEGG" id="pef:A7E78_12940"/>
<protein>
    <recommendedName>
        <fullName evidence="3">XRE family transcriptional regulator</fullName>
    </recommendedName>
</protein>
<dbReference type="EMBL" id="CP015519">
    <property type="protein sequence ID" value="APG28658.1"/>
    <property type="molecule type" value="Genomic_DNA"/>
</dbReference>
<proteinExistence type="predicted"/>
<dbReference type="RefSeq" id="WP_072284683.1">
    <property type="nucleotide sequence ID" value="NZ_CP015519.1"/>
</dbReference>
<organism evidence="1 2">
    <name type="scientific">Syntrophotalea acetylenivorans</name>
    <dbReference type="NCBI Taxonomy" id="1842532"/>
    <lineage>
        <taxon>Bacteria</taxon>
        <taxon>Pseudomonadati</taxon>
        <taxon>Thermodesulfobacteriota</taxon>
        <taxon>Desulfuromonadia</taxon>
        <taxon>Desulfuromonadales</taxon>
        <taxon>Syntrophotaleaceae</taxon>
        <taxon>Syntrophotalea</taxon>
    </lineage>
</organism>
<dbReference type="Proteomes" id="UP000182517">
    <property type="component" value="Chromosome"/>
</dbReference>
<dbReference type="SUPFAM" id="SSF47413">
    <property type="entry name" value="lambda repressor-like DNA-binding domains"/>
    <property type="match status" value="1"/>
</dbReference>
<evidence type="ECO:0008006" key="3">
    <source>
        <dbReference type="Google" id="ProtNLM"/>
    </source>
</evidence>
<evidence type="ECO:0000313" key="2">
    <source>
        <dbReference type="Proteomes" id="UP000182517"/>
    </source>
</evidence>
<gene>
    <name evidence="1" type="ORF">A7E78_12940</name>
</gene>
<evidence type="ECO:0000313" key="1">
    <source>
        <dbReference type="EMBL" id="APG28658.1"/>
    </source>
</evidence>
<accession>A0A1L3GSK9</accession>
<keyword evidence="2" id="KW-1185">Reference proteome</keyword>
<sequence length="78" mass="8975">MNSERFKHLRDYVGYDNERLAKMLNIDVAEVEEYCSGGKPIPDRMANELEAFADWSSEVGDTTVKRELAMKYLGKEGR</sequence>